<proteinExistence type="predicted"/>
<dbReference type="PROSITE" id="PS51085">
    <property type="entry name" value="2FE2S_FER_2"/>
    <property type="match status" value="1"/>
</dbReference>
<dbReference type="RefSeq" id="WP_132861889.1">
    <property type="nucleotide sequence ID" value="NZ_SMGR01000005.1"/>
</dbReference>
<dbReference type="CDD" id="cd00207">
    <property type="entry name" value="fer2"/>
    <property type="match status" value="1"/>
</dbReference>
<dbReference type="OrthoDB" id="9806195at2"/>
<evidence type="ECO:0000259" key="2">
    <source>
        <dbReference type="PROSITE" id="PS51085"/>
    </source>
</evidence>
<dbReference type="InterPro" id="IPR039261">
    <property type="entry name" value="FNR_nucleotide-bd"/>
</dbReference>
<dbReference type="EMBL" id="SMGR01000005">
    <property type="protein sequence ID" value="TCK99264.1"/>
    <property type="molecule type" value="Genomic_DNA"/>
</dbReference>
<dbReference type="PROSITE" id="PS00197">
    <property type="entry name" value="2FE2S_FER_1"/>
    <property type="match status" value="1"/>
</dbReference>
<gene>
    <name evidence="4" type="ORF">BXY66_3765</name>
</gene>
<feature type="domain" description="2Fe-2S ferredoxin-type" evidence="2">
    <location>
        <begin position="301"/>
        <end position="386"/>
    </location>
</feature>
<feature type="domain" description="FAD-binding FR-type" evidence="3">
    <location>
        <begin position="46"/>
        <end position="149"/>
    </location>
</feature>
<protein>
    <submittedName>
        <fullName evidence="4">Ferredoxin-NADP reductase</fullName>
    </submittedName>
</protein>
<dbReference type="Gene3D" id="3.10.20.30">
    <property type="match status" value="1"/>
</dbReference>
<dbReference type="Proteomes" id="UP000295673">
    <property type="component" value="Unassembled WGS sequence"/>
</dbReference>
<dbReference type="PRINTS" id="PR00410">
    <property type="entry name" value="PHEHYDRXLASE"/>
</dbReference>
<evidence type="ECO:0000313" key="5">
    <source>
        <dbReference type="Proteomes" id="UP000295673"/>
    </source>
</evidence>
<dbReference type="InterPro" id="IPR012675">
    <property type="entry name" value="Beta-grasp_dom_sf"/>
</dbReference>
<dbReference type="PRINTS" id="PR00371">
    <property type="entry name" value="FPNCR"/>
</dbReference>
<dbReference type="InterPro" id="IPR017927">
    <property type="entry name" value="FAD-bd_FR_type"/>
</dbReference>
<dbReference type="SUPFAM" id="SSF63380">
    <property type="entry name" value="Riboflavin synthase domain-like"/>
    <property type="match status" value="1"/>
</dbReference>
<organism evidence="4 5">
    <name type="scientific">Shimia isoporae</name>
    <dbReference type="NCBI Taxonomy" id="647720"/>
    <lineage>
        <taxon>Bacteria</taxon>
        <taxon>Pseudomonadati</taxon>
        <taxon>Pseudomonadota</taxon>
        <taxon>Alphaproteobacteria</taxon>
        <taxon>Rhodobacterales</taxon>
        <taxon>Roseobacteraceae</taxon>
    </lineage>
</organism>
<dbReference type="InterPro" id="IPR006058">
    <property type="entry name" value="2Fe2S_fd_BS"/>
</dbReference>
<name>A0A4R1N0M7_9RHOB</name>
<dbReference type="PANTHER" id="PTHR47354:SF5">
    <property type="entry name" value="PROTEIN RFBI"/>
    <property type="match status" value="1"/>
</dbReference>
<reference evidence="4 5" key="1">
    <citation type="submission" date="2019-03" db="EMBL/GenBank/DDBJ databases">
        <title>Genomic Encyclopedia of Archaeal and Bacterial Type Strains, Phase II (KMG-II): from individual species to whole genera.</title>
        <authorList>
            <person name="Goeker M."/>
        </authorList>
    </citation>
    <scope>NUCLEOTIDE SEQUENCE [LARGE SCALE GENOMIC DNA]</scope>
    <source>
        <strain evidence="4 5">DSM 26433</strain>
    </source>
</reference>
<sequence length="386" mass="41663">MAPNDIRSVIDGFDDARARMQDMARTGHDFAGEGDAVKNRINALHPKRLSLTVSDVIAETDTSRTLRLTPDAGNLPPFLAGQYVNVFVNVNGVDTARPFAISSAPQDRSHYDITVRKLPGGFVSPWLVEGLQIGAKISSSGPMGSFFVNPIHHGKDLVFLAGGSGVAPAISMIRDLAARQTGAKFHLIYGSRSPDDIIFETELQELQQANDFLTVTNVISEPQEGFKGRTGFIDAAFMTELCGDMSGKTVYLCGPPAMNEACAAMLRDMGFPDKRLHIEANGPPVDPTSRSGWPVGLSAEHPVTVTVKGHGSFETKAGEPLLNALEKAGYQIENACRSGECSLCRIKVLSGEVFNPSEAKLRQSDRRFGWVHSCVAYATTDVEILI</sequence>
<dbReference type="InterPro" id="IPR001433">
    <property type="entry name" value="OxRdtase_FAD/NAD-bd"/>
</dbReference>
<dbReference type="InterPro" id="IPR050415">
    <property type="entry name" value="MRET"/>
</dbReference>
<keyword evidence="5" id="KW-1185">Reference proteome</keyword>
<dbReference type="PROSITE" id="PS51384">
    <property type="entry name" value="FAD_FR"/>
    <property type="match status" value="1"/>
</dbReference>
<dbReference type="GO" id="GO:0051537">
    <property type="term" value="F:2 iron, 2 sulfur cluster binding"/>
    <property type="evidence" value="ECO:0007669"/>
    <property type="project" value="InterPro"/>
</dbReference>
<dbReference type="Gene3D" id="2.40.30.10">
    <property type="entry name" value="Translation factors"/>
    <property type="match status" value="1"/>
</dbReference>
<dbReference type="SUPFAM" id="SSF54292">
    <property type="entry name" value="2Fe-2S ferredoxin-like"/>
    <property type="match status" value="1"/>
</dbReference>
<evidence type="ECO:0000256" key="1">
    <source>
        <dbReference type="ARBA" id="ARBA00034078"/>
    </source>
</evidence>
<evidence type="ECO:0000259" key="3">
    <source>
        <dbReference type="PROSITE" id="PS51384"/>
    </source>
</evidence>
<dbReference type="InterPro" id="IPR001041">
    <property type="entry name" value="2Fe-2S_ferredoxin-type"/>
</dbReference>
<dbReference type="Pfam" id="PF00970">
    <property type="entry name" value="FAD_binding_6"/>
    <property type="match status" value="1"/>
</dbReference>
<dbReference type="SUPFAM" id="SSF52343">
    <property type="entry name" value="Ferredoxin reductase-like, C-terminal NADP-linked domain"/>
    <property type="match status" value="1"/>
</dbReference>
<accession>A0A4R1N0M7</accession>
<dbReference type="Gene3D" id="3.40.50.80">
    <property type="entry name" value="Nucleotide-binding domain of ferredoxin-NADP reductase (FNR) module"/>
    <property type="match status" value="1"/>
</dbReference>
<comment type="cofactor">
    <cofactor evidence="1">
        <name>[2Fe-2S] cluster</name>
        <dbReference type="ChEBI" id="CHEBI:190135"/>
    </cofactor>
</comment>
<dbReference type="AlphaFoldDB" id="A0A4R1N0M7"/>
<dbReference type="InterPro" id="IPR036010">
    <property type="entry name" value="2Fe-2S_ferredoxin-like_sf"/>
</dbReference>
<comment type="caution">
    <text evidence="4">The sequence shown here is derived from an EMBL/GenBank/DDBJ whole genome shotgun (WGS) entry which is preliminary data.</text>
</comment>
<dbReference type="Pfam" id="PF00175">
    <property type="entry name" value="NAD_binding_1"/>
    <property type="match status" value="1"/>
</dbReference>
<dbReference type="InterPro" id="IPR001709">
    <property type="entry name" value="Flavoprot_Pyr_Nucl_cyt_Rdtase"/>
</dbReference>
<dbReference type="PANTHER" id="PTHR47354">
    <property type="entry name" value="NADH OXIDOREDUCTASE HCR"/>
    <property type="match status" value="1"/>
</dbReference>
<evidence type="ECO:0000313" key="4">
    <source>
        <dbReference type="EMBL" id="TCK99264.1"/>
    </source>
</evidence>
<dbReference type="InterPro" id="IPR008333">
    <property type="entry name" value="Cbr1-like_FAD-bd_dom"/>
</dbReference>
<dbReference type="Pfam" id="PF00111">
    <property type="entry name" value="Fer2"/>
    <property type="match status" value="1"/>
</dbReference>
<dbReference type="GO" id="GO:0016491">
    <property type="term" value="F:oxidoreductase activity"/>
    <property type="evidence" value="ECO:0007669"/>
    <property type="project" value="InterPro"/>
</dbReference>
<dbReference type="CDD" id="cd06217">
    <property type="entry name" value="FNR_iron_sulfur_binding_3"/>
    <property type="match status" value="1"/>
</dbReference>
<dbReference type="InterPro" id="IPR017938">
    <property type="entry name" value="Riboflavin_synthase-like_b-brl"/>
</dbReference>